<comment type="catalytic activity">
    <reaction evidence="5">
        <text>N,N-dimethyl-1,4-phenylenediamine + anthranilate + 2 NAD(+) = 2-(4-dimethylaminophenyl)diazenylbenzoate + 2 NADH + 2 H(+)</text>
        <dbReference type="Rhea" id="RHEA:55872"/>
        <dbReference type="ChEBI" id="CHEBI:15378"/>
        <dbReference type="ChEBI" id="CHEBI:15783"/>
        <dbReference type="ChEBI" id="CHEBI:16567"/>
        <dbReference type="ChEBI" id="CHEBI:57540"/>
        <dbReference type="ChEBI" id="CHEBI:57945"/>
        <dbReference type="ChEBI" id="CHEBI:71579"/>
        <dbReference type="EC" id="1.7.1.17"/>
    </reaction>
    <physiologicalReaction direction="right-to-left" evidence="5">
        <dbReference type="Rhea" id="RHEA:55874"/>
    </physiologicalReaction>
</comment>
<proteinExistence type="inferred from homology"/>
<feature type="binding site" evidence="6">
    <location>
        <begin position="16"/>
        <end position="18"/>
    </location>
    <ligand>
        <name>FMN</name>
        <dbReference type="ChEBI" id="CHEBI:58210"/>
    </ligand>
</feature>
<keyword evidence="1 6" id="KW-0285">Flavoprotein</keyword>
<comment type="catalytic activity">
    <reaction evidence="6">
        <text>2 a quinone + NADH + H(+) = 2 a 1,4-benzosemiquinone + NAD(+)</text>
        <dbReference type="Rhea" id="RHEA:65952"/>
        <dbReference type="ChEBI" id="CHEBI:15378"/>
        <dbReference type="ChEBI" id="CHEBI:57540"/>
        <dbReference type="ChEBI" id="CHEBI:57945"/>
        <dbReference type="ChEBI" id="CHEBI:132124"/>
        <dbReference type="ChEBI" id="CHEBI:134225"/>
    </reaction>
</comment>
<evidence type="ECO:0000256" key="5">
    <source>
        <dbReference type="ARBA" id="ARBA00048542"/>
    </source>
</evidence>
<dbReference type="AlphaFoldDB" id="A0A2T7BQF3"/>
<reference evidence="8 9" key="1">
    <citation type="submission" date="2018-04" db="EMBL/GenBank/DDBJ databases">
        <title>Chitinophaga fuyangensis sp. nov., isolated from soil in a chemical factory.</title>
        <authorList>
            <person name="Chen K."/>
        </authorList>
    </citation>
    <scope>NUCLEOTIDE SEQUENCE [LARGE SCALE GENOMIC DNA]</scope>
    <source>
        <strain evidence="8 9">LY-1</strain>
    </source>
</reference>
<dbReference type="GO" id="GO:0009055">
    <property type="term" value="F:electron transfer activity"/>
    <property type="evidence" value="ECO:0007669"/>
    <property type="project" value="UniProtKB-UniRule"/>
</dbReference>
<dbReference type="PANTHER" id="PTHR43741">
    <property type="entry name" value="FMN-DEPENDENT NADH-AZOREDUCTASE 1"/>
    <property type="match status" value="1"/>
</dbReference>
<dbReference type="InterPro" id="IPR050104">
    <property type="entry name" value="FMN-dep_NADH:Q_OxRdtase_AzoR1"/>
</dbReference>
<evidence type="ECO:0000256" key="3">
    <source>
        <dbReference type="ARBA" id="ARBA00023002"/>
    </source>
</evidence>
<dbReference type="PANTHER" id="PTHR43741:SF2">
    <property type="entry name" value="FMN-DEPENDENT NADH:QUINONE OXIDOREDUCTASE"/>
    <property type="match status" value="1"/>
</dbReference>
<comment type="function">
    <text evidence="6">Quinone reductase that provides resistance to thiol-specific stress caused by electrophilic quinones.</text>
</comment>
<dbReference type="InterPro" id="IPR023048">
    <property type="entry name" value="NADH:quinone_OxRdtase_FMN_depd"/>
</dbReference>
<keyword evidence="4 6" id="KW-0520">NAD</keyword>
<dbReference type="GO" id="GO:0016652">
    <property type="term" value="F:oxidoreductase activity, acting on NAD(P)H as acceptor"/>
    <property type="evidence" value="ECO:0007669"/>
    <property type="project" value="UniProtKB-UniRule"/>
</dbReference>
<dbReference type="Proteomes" id="UP000244450">
    <property type="component" value="Unassembled WGS sequence"/>
</dbReference>
<dbReference type="Gene3D" id="3.40.50.360">
    <property type="match status" value="1"/>
</dbReference>
<name>A0A2T7BQF3_9BACT</name>
<comment type="caution">
    <text evidence="8">The sequence shown here is derived from an EMBL/GenBank/DDBJ whole genome shotgun (WGS) entry which is preliminary data.</text>
</comment>
<dbReference type="OrthoDB" id="9805013at2"/>
<dbReference type="GO" id="GO:0016655">
    <property type="term" value="F:oxidoreductase activity, acting on NAD(P)H, quinone or similar compound as acceptor"/>
    <property type="evidence" value="ECO:0007669"/>
    <property type="project" value="InterPro"/>
</dbReference>
<dbReference type="InterPro" id="IPR003680">
    <property type="entry name" value="Flavodoxin_fold"/>
</dbReference>
<gene>
    <name evidence="6" type="primary">azoR</name>
    <name evidence="8" type="ORF">DCC81_09040</name>
</gene>
<dbReference type="EMBL" id="QCYK01000001">
    <property type="protein sequence ID" value="PUZ29892.1"/>
    <property type="molecule type" value="Genomic_DNA"/>
</dbReference>
<evidence type="ECO:0000256" key="1">
    <source>
        <dbReference type="ARBA" id="ARBA00022630"/>
    </source>
</evidence>
<dbReference type="Pfam" id="PF02525">
    <property type="entry name" value="Flavodoxin_2"/>
    <property type="match status" value="1"/>
</dbReference>
<evidence type="ECO:0000313" key="8">
    <source>
        <dbReference type="EMBL" id="PUZ29892.1"/>
    </source>
</evidence>
<feature type="binding site" evidence="6">
    <location>
        <begin position="96"/>
        <end position="99"/>
    </location>
    <ligand>
        <name>FMN</name>
        <dbReference type="ChEBI" id="CHEBI:58210"/>
    </ligand>
</feature>
<accession>A0A2T7BQF3</accession>
<dbReference type="EC" id="1.7.1.17" evidence="6"/>
<feature type="binding site" evidence="6">
    <location>
        <begin position="142"/>
        <end position="145"/>
    </location>
    <ligand>
        <name>FMN</name>
        <dbReference type="ChEBI" id="CHEBI:58210"/>
    </ligand>
</feature>
<comment type="similarity">
    <text evidence="6">Belongs to the azoreductase type 1 family.</text>
</comment>
<evidence type="ECO:0000256" key="2">
    <source>
        <dbReference type="ARBA" id="ARBA00022643"/>
    </source>
</evidence>
<comment type="subunit">
    <text evidence="6">Homodimer.</text>
</comment>
<dbReference type="EC" id="1.6.5.-" evidence="6"/>
<feature type="binding site" evidence="6">
    <location>
        <position position="10"/>
    </location>
    <ligand>
        <name>FMN</name>
        <dbReference type="ChEBI" id="CHEBI:58210"/>
    </ligand>
</feature>
<feature type="domain" description="Flavodoxin-like fold" evidence="7">
    <location>
        <begin position="2"/>
        <end position="194"/>
    </location>
</feature>
<dbReference type="HAMAP" id="MF_01216">
    <property type="entry name" value="Azoreductase_type1"/>
    <property type="match status" value="1"/>
</dbReference>
<sequence length="201" mass="21935">MKRILHILSSPRTTGSASRKLGHATISKIIDKYPGSLVEELDLAIQPVPHLEKLHIDAFFTAEDLRSPAQRDAVTYSDAWIAALQTADIIVVEAPMYNFTIPSTLKAFFDHLARVGITFRYTGNGLLPEGLLKNKQAYIVTSSGGIYSTGELKQYDFATPLVHFFLTLIGMEVVAVFRAEGQAIVGQEAALESGLASISIK</sequence>
<dbReference type="SUPFAM" id="SSF52218">
    <property type="entry name" value="Flavoproteins"/>
    <property type="match status" value="1"/>
</dbReference>
<keyword evidence="2 6" id="KW-0288">FMN</keyword>
<dbReference type="RefSeq" id="WP_108686208.1">
    <property type="nucleotide sequence ID" value="NZ_QCYK01000001.1"/>
</dbReference>
<evidence type="ECO:0000256" key="4">
    <source>
        <dbReference type="ARBA" id="ARBA00023027"/>
    </source>
</evidence>
<comment type="function">
    <text evidence="6">Also exhibits azoreductase activity. Catalyzes the reductive cleavage of the azo bond in aromatic azo compounds to the corresponding amines.</text>
</comment>
<keyword evidence="9" id="KW-1185">Reference proteome</keyword>
<dbReference type="GO" id="GO:0010181">
    <property type="term" value="F:FMN binding"/>
    <property type="evidence" value="ECO:0007669"/>
    <property type="project" value="UniProtKB-UniRule"/>
</dbReference>
<protein>
    <recommendedName>
        <fullName evidence="6">FMN dependent NADH:quinone oxidoreductase</fullName>
        <ecNumber evidence="6">1.6.5.-</ecNumber>
    </recommendedName>
    <alternativeName>
        <fullName evidence="6">Azo-dye reductase</fullName>
    </alternativeName>
    <alternativeName>
        <fullName evidence="6">FMN-dependent NADH-azo compound oxidoreductase</fullName>
    </alternativeName>
    <alternativeName>
        <fullName evidence="6">FMN-dependent NADH-azoreductase</fullName>
        <ecNumber evidence="6">1.7.1.17</ecNumber>
    </alternativeName>
</protein>
<evidence type="ECO:0000256" key="6">
    <source>
        <dbReference type="HAMAP-Rule" id="MF_01216"/>
    </source>
</evidence>
<dbReference type="InterPro" id="IPR029039">
    <property type="entry name" value="Flavoprotein-like_sf"/>
</dbReference>
<organism evidence="8 9">
    <name type="scientific">Chitinophaga parva</name>
    <dbReference type="NCBI Taxonomy" id="2169414"/>
    <lineage>
        <taxon>Bacteria</taxon>
        <taxon>Pseudomonadati</taxon>
        <taxon>Bacteroidota</taxon>
        <taxon>Chitinophagia</taxon>
        <taxon>Chitinophagales</taxon>
        <taxon>Chitinophagaceae</taxon>
        <taxon>Chitinophaga</taxon>
    </lineage>
</organism>
<evidence type="ECO:0000259" key="7">
    <source>
        <dbReference type="Pfam" id="PF02525"/>
    </source>
</evidence>
<evidence type="ECO:0000313" key="9">
    <source>
        <dbReference type="Proteomes" id="UP000244450"/>
    </source>
</evidence>
<comment type="cofactor">
    <cofactor evidence="6">
        <name>FMN</name>
        <dbReference type="ChEBI" id="CHEBI:58210"/>
    </cofactor>
    <text evidence="6">Binds 1 FMN per subunit.</text>
</comment>
<keyword evidence="3 6" id="KW-0560">Oxidoreductase</keyword>